<proteinExistence type="predicted"/>
<keyword evidence="2" id="KW-1185">Reference proteome</keyword>
<gene>
    <name evidence="1" type="ORF">EmuJ_000271200</name>
</gene>
<dbReference type="Proteomes" id="UP000017246">
    <property type="component" value="Unassembled WGS sequence"/>
</dbReference>
<sequence length="76" mass="8445">MRYEQHGACIVVSYTTGGNEGIFIVIDEADTDISLHIDIAIKSAYYLRLSGLFVSTYIMMASHESDDGGREVRMPI</sequence>
<name>A0A068XSV0_ECHMU</name>
<reference evidence="1" key="1">
    <citation type="journal article" date="2013" name="Nature">
        <title>The genomes of four tapeworm species reveal adaptations to parasitism.</title>
        <authorList>
            <person name="Tsai I.J."/>
            <person name="Zarowiecki M."/>
            <person name="Holroyd N."/>
            <person name="Garciarrubio A."/>
            <person name="Sanchez-Flores A."/>
            <person name="Brooks K.L."/>
            <person name="Tracey A."/>
            <person name="Bobes R.J."/>
            <person name="Fragoso G."/>
            <person name="Sciutto E."/>
            <person name="Aslett M."/>
            <person name="Beasley H."/>
            <person name="Bennett H.M."/>
            <person name="Cai J."/>
            <person name="Camicia F."/>
            <person name="Clark R."/>
            <person name="Cucher M."/>
            <person name="De Silva N."/>
            <person name="Day T.A."/>
            <person name="Deplazes P."/>
            <person name="Estrada K."/>
            <person name="Fernandez C."/>
            <person name="Holland P.W."/>
            <person name="Hou J."/>
            <person name="Hu S."/>
            <person name="Huckvale T."/>
            <person name="Hung S.S."/>
            <person name="Kamenetzky L."/>
            <person name="Keane J.A."/>
            <person name="Kiss F."/>
            <person name="Koziol U."/>
            <person name="Lambert O."/>
            <person name="Liu K."/>
            <person name="Luo X."/>
            <person name="Luo Y."/>
            <person name="Macchiaroli N."/>
            <person name="Nichol S."/>
            <person name="Paps J."/>
            <person name="Parkinson J."/>
            <person name="Pouchkina-Stantcheva N."/>
            <person name="Riddiford N."/>
            <person name="Rosenzvit M."/>
            <person name="Salinas G."/>
            <person name="Wasmuth J.D."/>
            <person name="Zamanian M."/>
            <person name="Zheng Y."/>
            <person name="Cai X."/>
            <person name="Soberon X."/>
            <person name="Olson P.D."/>
            <person name="Laclette J.P."/>
            <person name="Brehm K."/>
            <person name="Berriman M."/>
            <person name="Garciarrubio A."/>
            <person name="Bobes R.J."/>
            <person name="Fragoso G."/>
            <person name="Sanchez-Flores A."/>
            <person name="Estrada K."/>
            <person name="Cevallos M.A."/>
            <person name="Morett E."/>
            <person name="Gonzalez V."/>
            <person name="Portillo T."/>
            <person name="Ochoa-Leyva A."/>
            <person name="Jose M.V."/>
            <person name="Sciutto E."/>
            <person name="Landa A."/>
            <person name="Jimenez L."/>
            <person name="Valdes V."/>
            <person name="Carrero J.C."/>
            <person name="Larralde C."/>
            <person name="Morales-Montor J."/>
            <person name="Limon-Lason J."/>
            <person name="Soberon X."/>
            <person name="Laclette J.P."/>
        </authorList>
    </citation>
    <scope>NUCLEOTIDE SEQUENCE [LARGE SCALE GENOMIC DNA]</scope>
</reference>
<dbReference type="AlphaFoldDB" id="A0A068XSV0"/>
<accession>A0A068XSV0</accession>
<organism evidence="1 2">
    <name type="scientific">Echinococcus multilocularis</name>
    <name type="common">Fox tapeworm</name>
    <dbReference type="NCBI Taxonomy" id="6211"/>
    <lineage>
        <taxon>Eukaryota</taxon>
        <taxon>Metazoa</taxon>
        <taxon>Spiralia</taxon>
        <taxon>Lophotrochozoa</taxon>
        <taxon>Platyhelminthes</taxon>
        <taxon>Cestoda</taxon>
        <taxon>Eucestoda</taxon>
        <taxon>Cyclophyllidea</taxon>
        <taxon>Taeniidae</taxon>
        <taxon>Echinococcus</taxon>
    </lineage>
</organism>
<evidence type="ECO:0000313" key="2">
    <source>
        <dbReference type="Proteomes" id="UP000017246"/>
    </source>
</evidence>
<evidence type="ECO:0000313" key="1">
    <source>
        <dbReference type="EMBL" id="CDS35391.1"/>
    </source>
</evidence>
<protein>
    <submittedName>
        <fullName evidence="1">Uncharacterized protein</fullName>
    </submittedName>
</protein>
<dbReference type="EMBL" id="LN902372">
    <property type="protein sequence ID" value="CDS35391.1"/>
    <property type="molecule type" value="Genomic_DNA"/>
</dbReference>
<reference evidence="1" key="2">
    <citation type="submission" date="2015-11" db="EMBL/GenBank/DDBJ databases">
        <authorList>
            <person name="Zhang Y."/>
            <person name="Guo Z."/>
        </authorList>
    </citation>
    <scope>NUCLEOTIDE SEQUENCE</scope>
</reference>